<dbReference type="GO" id="GO:0110031">
    <property type="term" value="P:negative regulation of G2/MI transition of meiotic cell cycle"/>
    <property type="evidence" value="ECO:0007669"/>
    <property type="project" value="TreeGrafter"/>
</dbReference>
<dbReference type="PANTHER" id="PTHR11042:SF196">
    <property type="entry name" value="MITOSIS INHIBITOR PROTEIN KINASE SWE1"/>
    <property type="match status" value="1"/>
</dbReference>
<dbReference type="InterPro" id="IPR050339">
    <property type="entry name" value="CC_SR_Kinase"/>
</dbReference>
<evidence type="ECO:0000313" key="9">
    <source>
        <dbReference type="Proteomes" id="UP000184330"/>
    </source>
</evidence>
<feature type="compositionally biased region" description="Basic and acidic residues" evidence="6">
    <location>
        <begin position="244"/>
        <end position="255"/>
    </location>
</feature>
<dbReference type="PROSITE" id="PS50011">
    <property type="entry name" value="PROTEIN_KINASE_DOM"/>
    <property type="match status" value="1"/>
</dbReference>
<feature type="compositionally biased region" description="Polar residues" evidence="6">
    <location>
        <begin position="68"/>
        <end position="77"/>
    </location>
</feature>
<evidence type="ECO:0000256" key="3">
    <source>
        <dbReference type="ARBA" id="ARBA00022777"/>
    </source>
</evidence>
<dbReference type="GO" id="GO:0004713">
    <property type="term" value="F:protein tyrosine kinase activity"/>
    <property type="evidence" value="ECO:0007669"/>
    <property type="project" value="TreeGrafter"/>
</dbReference>
<reference evidence="8 9" key="1">
    <citation type="submission" date="2016-03" db="EMBL/GenBank/DDBJ databases">
        <authorList>
            <person name="Ploux O."/>
        </authorList>
    </citation>
    <scope>NUCLEOTIDE SEQUENCE [LARGE SCALE GENOMIC DNA]</scope>
    <source>
        <strain evidence="8 9">UAMH 11012</strain>
    </source>
</reference>
<feature type="region of interest" description="Disordered" evidence="6">
    <location>
        <begin position="1067"/>
        <end position="1101"/>
    </location>
</feature>
<dbReference type="GO" id="GO:0005634">
    <property type="term" value="C:nucleus"/>
    <property type="evidence" value="ECO:0007669"/>
    <property type="project" value="TreeGrafter"/>
</dbReference>
<evidence type="ECO:0000256" key="1">
    <source>
        <dbReference type="ARBA" id="ARBA00022679"/>
    </source>
</evidence>
<dbReference type="Pfam" id="PF00069">
    <property type="entry name" value="Pkinase"/>
    <property type="match status" value="1"/>
</dbReference>
<organism evidence="8 9">
    <name type="scientific">Phialocephala subalpina</name>
    <dbReference type="NCBI Taxonomy" id="576137"/>
    <lineage>
        <taxon>Eukaryota</taxon>
        <taxon>Fungi</taxon>
        <taxon>Dikarya</taxon>
        <taxon>Ascomycota</taxon>
        <taxon>Pezizomycotina</taxon>
        <taxon>Leotiomycetes</taxon>
        <taxon>Helotiales</taxon>
        <taxon>Mollisiaceae</taxon>
        <taxon>Phialocephala</taxon>
        <taxon>Phialocephala fortinii species complex</taxon>
    </lineage>
</organism>
<dbReference type="GO" id="GO:0005524">
    <property type="term" value="F:ATP binding"/>
    <property type="evidence" value="ECO:0007669"/>
    <property type="project" value="UniProtKB-KW"/>
</dbReference>
<feature type="compositionally biased region" description="Low complexity" evidence="6">
    <location>
        <begin position="107"/>
        <end position="119"/>
    </location>
</feature>
<evidence type="ECO:0000256" key="6">
    <source>
        <dbReference type="SAM" id="MobiDB-lite"/>
    </source>
</evidence>
<dbReference type="PROSITE" id="PS00108">
    <property type="entry name" value="PROTEIN_KINASE_ST"/>
    <property type="match status" value="1"/>
</dbReference>
<feature type="region of interest" description="Disordered" evidence="6">
    <location>
        <begin position="608"/>
        <end position="680"/>
    </location>
</feature>
<sequence>MSYSNGGGGTLTLPSPTHVHHVDVTAAVRTIRRSLSRSPSKFKLVTKSPSSSPKSPLSPSPPKRHSSQPSLSASTPGNAPHTPSPLAVPFPPSAKLALRSSTRKAAPRSSSRTRTSPKSPMKRALSHTSDAGNSIPSSSQGSAGGQENSRSTSPAERKSLERTTRTLDPSAPVNYALSRLGGDGANDSPMSSTSSPLKRSDAIMNLDQASLGSPVAKRRSLHGSASFGQDFNVFDHGPTSSSHFDIHDDSNHEYELSTASITSDNPLSFNNTSMPRRSSSLRKSTLQQRHGEKTSWGRRAAAQALAAQQLANSANSANNPNEVSTPVQSKNRPRLSLDQFMPPMPRDSPFSNQGSLPNPSNHPMNQPAHQPHPLSRTMTTSSSNGSIADDSPTHVPVHFGEKPRAKLDFSKSLPIGALRPFAANLSREDEGFATPQNYKAAKPLPEAFATTGLISKMNKNPEEPRMNRGKAVPDTPCKKQNNVFATYPAPIPGSAILKARHVRHSFGTPSTPFNLHGNTPAQGTFGNGGSVFGGAFPGRGLVRRGSFLSIDGDDAGGSPDAKAGSQSSGDFDLPPTPTKQALVHQLYNGSPSSHRSFPPSVSAVGYGLTKKHQRTSSKLNPFTSPIAENEGGSDGSTDLNDSPTVAHVRGLQKSSDPTVSFSRTRSERTKAIQPPVPMMPTSLTAPPFTTPSAKPGLAKVSHVAPASPLDRIDFLEKLSPRTPQDSMLPPDPSGLSISNPRDGPAAMKRASMPPPATPTAGRDCFPKNGDRRLSTTPISNFAAVEVDEALTARFDKAEIIGSGEFSEVYRVTKTAPTSNATSLFFNTSSFTPKAQSPSSTLERVFAVKKSRQPYIGHRDRNRKLQEVRVLKALGKSDHVVTFFDSWEQNNHLYIQTEYCDEGALDMFLERTGRKGRLDDFRIWKIALELGQGLKHIHEAGYIHLDLKPANILITFEGVLKIADFGLASPCPAPPGIDGEGDREYIAPEILKGHFDKPADIFSFGIIMLEIAANVSLPDNGENWARLRSGDRSDAPSLTWSSESVLPRDATGMVIDEDSDTAMETTFSGDRFDADFGSPTMGSRKRNAGSSGKSLSHDPGNLFGTLRRGELHKAPTFMKSSEHDWSIDNLVRAMMHPNPDMRPNIHQVLEAGGLQWVAPRRRAGATVYEGDWGPADELLADDAEMMDV</sequence>
<feature type="compositionally biased region" description="Polar residues" evidence="6">
    <location>
        <begin position="126"/>
        <end position="154"/>
    </location>
</feature>
<dbReference type="Gene3D" id="3.30.200.20">
    <property type="entry name" value="Phosphorylase Kinase, domain 1"/>
    <property type="match status" value="1"/>
</dbReference>
<feature type="compositionally biased region" description="Basic and acidic residues" evidence="6">
    <location>
        <begin position="155"/>
        <end position="165"/>
    </location>
</feature>
<keyword evidence="1" id="KW-0808">Transferase</keyword>
<feature type="compositionally biased region" description="Polar residues" evidence="6">
    <location>
        <begin position="349"/>
        <end position="368"/>
    </location>
</feature>
<keyword evidence="9" id="KW-1185">Reference proteome</keyword>
<feature type="compositionally biased region" description="Low complexity" evidence="6">
    <location>
        <begin position="300"/>
        <end position="319"/>
    </location>
</feature>
<evidence type="ECO:0000256" key="5">
    <source>
        <dbReference type="ARBA" id="ARBA00037982"/>
    </source>
</evidence>
<dbReference type="GO" id="GO:0005737">
    <property type="term" value="C:cytoplasm"/>
    <property type="evidence" value="ECO:0007669"/>
    <property type="project" value="TreeGrafter"/>
</dbReference>
<evidence type="ECO:0000256" key="4">
    <source>
        <dbReference type="ARBA" id="ARBA00022840"/>
    </source>
</evidence>
<feature type="compositionally biased region" description="Polar residues" evidence="6">
    <location>
        <begin position="320"/>
        <end position="330"/>
    </location>
</feature>
<keyword evidence="4" id="KW-0067">ATP-binding</keyword>
<feature type="region of interest" description="Disordered" evidence="6">
    <location>
        <begin position="457"/>
        <end position="477"/>
    </location>
</feature>
<dbReference type="AlphaFoldDB" id="A0A1L7X639"/>
<dbReference type="SMART" id="SM00220">
    <property type="entry name" value="S_TKc"/>
    <property type="match status" value="1"/>
</dbReference>
<protein>
    <submittedName>
        <fullName evidence="8">Related to protein kinase SWE1</fullName>
    </submittedName>
</protein>
<gene>
    <name evidence="8" type="ORF">PAC_10369</name>
</gene>
<dbReference type="FunFam" id="3.30.200.20:FF:000611">
    <property type="entry name" value="Protein kinase, putative"/>
    <property type="match status" value="1"/>
</dbReference>
<dbReference type="FunFam" id="1.10.510.10:FF:000536">
    <property type="entry name" value="Cyclin-dependent kinase WEE1"/>
    <property type="match status" value="1"/>
</dbReference>
<proteinExistence type="inferred from homology"/>
<dbReference type="SUPFAM" id="SSF56112">
    <property type="entry name" value="Protein kinase-like (PK-like)"/>
    <property type="match status" value="1"/>
</dbReference>
<feature type="region of interest" description="Disordered" evidence="6">
    <location>
        <begin position="550"/>
        <end position="577"/>
    </location>
</feature>
<dbReference type="Proteomes" id="UP000184330">
    <property type="component" value="Unassembled WGS sequence"/>
</dbReference>
<keyword evidence="2" id="KW-0547">Nucleotide-binding</keyword>
<dbReference type="PANTHER" id="PTHR11042">
    <property type="entry name" value="EUKARYOTIC TRANSLATION INITIATION FACTOR 2-ALPHA KINASE EIF2-ALPHA KINASE -RELATED"/>
    <property type="match status" value="1"/>
</dbReference>
<dbReference type="OrthoDB" id="5337378at2759"/>
<evidence type="ECO:0000313" key="8">
    <source>
        <dbReference type="EMBL" id="CZR60473.1"/>
    </source>
</evidence>
<keyword evidence="3 8" id="KW-0418">Kinase</keyword>
<dbReference type="InterPro" id="IPR000719">
    <property type="entry name" value="Prot_kinase_dom"/>
</dbReference>
<feature type="region of interest" description="Disordered" evidence="6">
    <location>
        <begin position="33"/>
        <end position="393"/>
    </location>
</feature>
<accession>A0A1L7X639</accession>
<feature type="region of interest" description="Disordered" evidence="6">
    <location>
        <begin position="720"/>
        <end position="772"/>
    </location>
</feature>
<dbReference type="InterPro" id="IPR008271">
    <property type="entry name" value="Ser/Thr_kinase_AS"/>
</dbReference>
<feature type="compositionally biased region" description="Polar residues" evidence="6">
    <location>
        <begin position="257"/>
        <end position="288"/>
    </location>
</feature>
<feature type="compositionally biased region" description="Polar residues" evidence="6">
    <location>
        <begin position="376"/>
        <end position="386"/>
    </location>
</feature>
<comment type="similarity">
    <text evidence="5">Belongs to the protein kinase superfamily. Ser/Thr protein kinase family. GCN2 subfamily.</text>
</comment>
<feature type="compositionally biased region" description="Polar residues" evidence="6">
    <location>
        <begin position="188"/>
        <end position="197"/>
    </location>
</feature>
<feature type="domain" description="Protein kinase" evidence="7">
    <location>
        <begin position="794"/>
        <end position="1156"/>
    </location>
</feature>
<feature type="compositionally biased region" description="Pro residues" evidence="6">
    <location>
        <begin position="82"/>
        <end position="92"/>
    </location>
</feature>
<dbReference type="Gene3D" id="1.10.510.10">
    <property type="entry name" value="Transferase(Phosphotransferase) domain 1"/>
    <property type="match status" value="1"/>
</dbReference>
<dbReference type="InterPro" id="IPR011009">
    <property type="entry name" value="Kinase-like_dom_sf"/>
</dbReference>
<feature type="compositionally biased region" description="Polar residues" evidence="6">
    <location>
        <begin position="652"/>
        <end position="663"/>
    </location>
</feature>
<name>A0A1L7X639_9HELO</name>
<evidence type="ECO:0000259" key="7">
    <source>
        <dbReference type="PROSITE" id="PS50011"/>
    </source>
</evidence>
<evidence type="ECO:0000256" key="2">
    <source>
        <dbReference type="ARBA" id="ARBA00022741"/>
    </source>
</evidence>
<dbReference type="EMBL" id="FJOG01000016">
    <property type="protein sequence ID" value="CZR60473.1"/>
    <property type="molecule type" value="Genomic_DNA"/>
</dbReference>
<dbReference type="STRING" id="576137.A0A1L7X639"/>